<evidence type="ECO:0000313" key="1">
    <source>
        <dbReference type="EMBL" id="CAK6979014.1"/>
    </source>
</evidence>
<evidence type="ECO:0000313" key="2">
    <source>
        <dbReference type="Proteomes" id="UP001314229"/>
    </source>
</evidence>
<sequence length="153" mass="17051">MRGTTRGCDLYECVSGCLEKFNLPWTKLLNVTTDGSPNLTGKNVGLLQRIQDRVKDDNPNSDLIFLHCIIHQESLCKSVLQLDHVTKTVVKLVNSIQARGLNHRQFIQLLEESGAEHTDVLYHSNVRLAEPGKGASSCVGVERRDHDVSGECR</sequence>
<gene>
    <name evidence="1" type="ORF">FSCOSCO3_A035870</name>
</gene>
<keyword evidence="2" id="KW-1185">Reference proteome</keyword>
<dbReference type="PANTHER" id="PTHR45913:SF9">
    <property type="entry name" value="GENERAL TRANSCRIPTION FACTOR II-I REPEAT DOMAIN-CONTAINING PROTEIN 2-LIKE-RELATED"/>
    <property type="match status" value="1"/>
</dbReference>
<accession>A0AAV1Q6D3</accession>
<proteinExistence type="predicted"/>
<dbReference type="PANTHER" id="PTHR45913">
    <property type="entry name" value="EPM2A-INTERACTING PROTEIN 1"/>
    <property type="match status" value="1"/>
</dbReference>
<dbReference type="EMBL" id="CAWUFR010000537">
    <property type="protein sequence ID" value="CAK6979014.1"/>
    <property type="molecule type" value="Genomic_DNA"/>
</dbReference>
<reference evidence="1 2" key="1">
    <citation type="submission" date="2024-01" db="EMBL/GenBank/DDBJ databases">
        <authorList>
            <person name="Alioto T."/>
            <person name="Alioto T."/>
            <person name="Gomez Garrido J."/>
        </authorList>
    </citation>
    <scope>NUCLEOTIDE SEQUENCE [LARGE SCALE GENOMIC DNA]</scope>
</reference>
<dbReference type="AlphaFoldDB" id="A0AAV1Q6D3"/>
<comment type="caution">
    <text evidence="1">The sequence shown here is derived from an EMBL/GenBank/DDBJ whole genome shotgun (WGS) entry which is preliminary data.</text>
</comment>
<name>A0AAV1Q6D3_SCOSC</name>
<organism evidence="1 2">
    <name type="scientific">Scomber scombrus</name>
    <name type="common">Atlantic mackerel</name>
    <name type="synonym">Scomber vernalis</name>
    <dbReference type="NCBI Taxonomy" id="13677"/>
    <lineage>
        <taxon>Eukaryota</taxon>
        <taxon>Metazoa</taxon>
        <taxon>Chordata</taxon>
        <taxon>Craniata</taxon>
        <taxon>Vertebrata</taxon>
        <taxon>Euteleostomi</taxon>
        <taxon>Actinopterygii</taxon>
        <taxon>Neopterygii</taxon>
        <taxon>Teleostei</taxon>
        <taxon>Neoteleostei</taxon>
        <taxon>Acanthomorphata</taxon>
        <taxon>Pelagiaria</taxon>
        <taxon>Scombriformes</taxon>
        <taxon>Scombridae</taxon>
        <taxon>Scomber</taxon>
    </lineage>
</organism>
<protein>
    <submittedName>
        <fullName evidence="1">General transcription factor II-I repeat domain-containing protein 2-like</fullName>
    </submittedName>
</protein>
<dbReference type="Proteomes" id="UP001314229">
    <property type="component" value="Unassembled WGS sequence"/>
</dbReference>